<dbReference type="Proteomes" id="UP000000702">
    <property type="component" value="Unassembled WGS sequence"/>
</dbReference>
<evidence type="ECO:0000313" key="1">
    <source>
        <dbReference type="EMBL" id="CCD14514.1"/>
    </source>
</evidence>
<organism evidence="1 2">
    <name type="scientific">Trypanosoma congolense (strain IL3000)</name>
    <dbReference type="NCBI Taxonomy" id="1068625"/>
    <lineage>
        <taxon>Eukaryota</taxon>
        <taxon>Discoba</taxon>
        <taxon>Euglenozoa</taxon>
        <taxon>Kinetoplastea</taxon>
        <taxon>Metakinetoplastina</taxon>
        <taxon>Trypanosomatida</taxon>
        <taxon>Trypanosomatidae</taxon>
        <taxon>Trypanosoma</taxon>
        <taxon>Nannomonas</taxon>
    </lineage>
</organism>
<name>F9WB83_TRYCI</name>
<protein>
    <submittedName>
        <fullName evidence="1">Uncharacterized protein</fullName>
    </submittedName>
</protein>
<proteinExistence type="predicted"/>
<gene>
    <name evidence="1" type="ORF">TCIL3000_0_51220</name>
</gene>
<sequence>MNQPPPRWTSMKPLNECSLLECELGYHRLPPYCDFADFHGLSDHNLTLLWSMSQSSPCTATWKALDGFTWPPSQSVCPWTLQHFLPHLSLFPSTPWAVSYAIYLLFHFSPRRTFEVPGAPSQRFSSRYFTAVVFNVGNKG</sequence>
<evidence type="ECO:0000313" key="2">
    <source>
        <dbReference type="Proteomes" id="UP000000702"/>
    </source>
</evidence>
<accession>F9WB83</accession>
<dbReference type="EMBL" id="CAEQ01001545">
    <property type="protein sequence ID" value="CCD14514.1"/>
    <property type="molecule type" value="Genomic_DNA"/>
</dbReference>
<comment type="caution">
    <text evidence="1">The sequence shown here is derived from an EMBL/GenBank/DDBJ whole genome shotgun (WGS) entry which is preliminary data.</text>
</comment>
<keyword evidence="2" id="KW-1185">Reference proteome</keyword>
<reference evidence="1 2" key="2">
    <citation type="journal article" date="2012" name="Proc. Natl. Acad. Sci. U.S.A.">
        <title>Antigenic diversity is generated by distinct evolutionary mechanisms in African trypanosome species.</title>
        <authorList>
            <person name="Jackson A.P."/>
            <person name="Berry A."/>
            <person name="Aslett M."/>
            <person name="Allison H.C."/>
            <person name="Burton P."/>
            <person name="Vavrova-Anderson J."/>
            <person name="Brown R."/>
            <person name="Browne H."/>
            <person name="Corton N."/>
            <person name="Hauser H."/>
            <person name="Gamble J."/>
            <person name="Gilderthorp R."/>
            <person name="Marcello L."/>
            <person name="McQuillan J."/>
            <person name="Otto T.D."/>
            <person name="Quail M.A."/>
            <person name="Sanders M.J."/>
            <person name="van Tonder A."/>
            <person name="Ginger M.L."/>
            <person name="Field M.C."/>
            <person name="Barry J.D."/>
            <person name="Hertz-Fowler C."/>
            <person name="Berriman M."/>
        </authorList>
    </citation>
    <scope>NUCLEOTIDE SEQUENCE [LARGE SCALE GENOMIC DNA]</scope>
    <source>
        <strain evidence="1 2">IL3000</strain>
    </source>
</reference>
<dbReference type="AlphaFoldDB" id="F9WB83"/>
<reference evidence="2" key="1">
    <citation type="submission" date="2011-07" db="EMBL/GenBank/DDBJ databases">
        <title>Divergent evolution of antigenic variation in African trypanosomes.</title>
        <authorList>
            <person name="Jackson A.P."/>
            <person name="Berry A."/>
            <person name="Allison H.C."/>
            <person name="Burton P."/>
            <person name="Anderson J."/>
            <person name="Aslett M."/>
            <person name="Brown R."/>
            <person name="Corton N."/>
            <person name="Harris D."/>
            <person name="Hauser H."/>
            <person name="Gamble J."/>
            <person name="Gilderthorp R."/>
            <person name="McQuillan J."/>
            <person name="Quail M.A."/>
            <person name="Sanders M."/>
            <person name="Van Tonder A."/>
            <person name="Ginger M.L."/>
            <person name="Donelson J.E."/>
            <person name="Field M.C."/>
            <person name="Barry J.D."/>
            <person name="Berriman M."/>
            <person name="Hertz-Fowler C."/>
        </authorList>
    </citation>
    <scope>NUCLEOTIDE SEQUENCE [LARGE SCALE GENOMIC DNA]</scope>
    <source>
        <strain evidence="2">IL3000</strain>
    </source>
</reference>